<gene>
    <name evidence="1" type="ORF">V6x_49950</name>
</gene>
<dbReference type="RefSeq" id="WP_145043401.1">
    <property type="nucleotide sequence ID" value="NZ_CP036347.1"/>
</dbReference>
<protein>
    <recommendedName>
        <fullName evidence="3">Carrier domain-containing protein</fullName>
    </recommendedName>
</protein>
<accession>A0A517WJ15</accession>
<dbReference type="Proteomes" id="UP000320722">
    <property type="component" value="Chromosome"/>
</dbReference>
<organism evidence="1 2">
    <name type="scientific">Gimesia chilikensis</name>
    <dbReference type="NCBI Taxonomy" id="2605989"/>
    <lineage>
        <taxon>Bacteria</taxon>
        <taxon>Pseudomonadati</taxon>
        <taxon>Planctomycetota</taxon>
        <taxon>Planctomycetia</taxon>
        <taxon>Planctomycetales</taxon>
        <taxon>Planctomycetaceae</taxon>
        <taxon>Gimesia</taxon>
    </lineage>
</organism>
<proteinExistence type="predicted"/>
<dbReference type="AlphaFoldDB" id="A0A517WJ15"/>
<evidence type="ECO:0008006" key="3">
    <source>
        <dbReference type="Google" id="ProtNLM"/>
    </source>
</evidence>
<reference evidence="1 2" key="1">
    <citation type="submission" date="2019-02" db="EMBL/GenBank/DDBJ databases">
        <title>Deep-cultivation of Planctomycetes and their phenomic and genomic characterization uncovers novel biology.</title>
        <authorList>
            <person name="Wiegand S."/>
            <person name="Jogler M."/>
            <person name="Boedeker C."/>
            <person name="Pinto D."/>
            <person name="Vollmers J."/>
            <person name="Rivas-Marin E."/>
            <person name="Kohn T."/>
            <person name="Peeters S.H."/>
            <person name="Heuer A."/>
            <person name="Rast P."/>
            <person name="Oberbeckmann S."/>
            <person name="Bunk B."/>
            <person name="Jeske O."/>
            <person name="Meyerdierks A."/>
            <person name="Storesund J.E."/>
            <person name="Kallscheuer N."/>
            <person name="Luecker S."/>
            <person name="Lage O.M."/>
            <person name="Pohl T."/>
            <person name="Merkel B.J."/>
            <person name="Hornburger P."/>
            <person name="Mueller R.-W."/>
            <person name="Bruemmer F."/>
            <person name="Labrenz M."/>
            <person name="Spormann A.M."/>
            <person name="Op den Camp H."/>
            <person name="Overmann J."/>
            <person name="Amann R."/>
            <person name="Jetten M.S.M."/>
            <person name="Mascher T."/>
            <person name="Medema M.H."/>
            <person name="Devos D.P."/>
            <person name="Kaster A.-K."/>
            <person name="Ovreas L."/>
            <person name="Rohde M."/>
            <person name="Galperin M.Y."/>
            <person name="Jogler C."/>
        </authorList>
    </citation>
    <scope>NUCLEOTIDE SEQUENCE [LARGE SCALE GENOMIC DNA]</scope>
    <source>
        <strain evidence="1 2">V6</strain>
    </source>
</reference>
<sequence length="89" mass="9698">MGIDLLEIYMEAADHFGIEEETLVQQDAVTVQDLVKNILTTLAAQQSQPPAEPPSQSEVQATLLTIISRVTGHPESEILPGTRLIDLCD</sequence>
<name>A0A517WJ15_9PLAN</name>
<evidence type="ECO:0000313" key="1">
    <source>
        <dbReference type="EMBL" id="QDU05259.1"/>
    </source>
</evidence>
<evidence type="ECO:0000313" key="2">
    <source>
        <dbReference type="Proteomes" id="UP000320722"/>
    </source>
</evidence>
<dbReference type="EMBL" id="CP036347">
    <property type="protein sequence ID" value="QDU05259.1"/>
    <property type="molecule type" value="Genomic_DNA"/>
</dbReference>